<accession>A0A3M0BIQ4</accession>
<evidence type="ECO:0000256" key="1">
    <source>
        <dbReference type="SAM" id="Phobius"/>
    </source>
</evidence>
<dbReference type="PANTHER" id="PTHR39085">
    <property type="entry name" value="SLL0924 PROTEIN"/>
    <property type="match status" value="1"/>
</dbReference>
<dbReference type="OrthoDB" id="69351at2"/>
<dbReference type="PANTHER" id="PTHR39085:SF1">
    <property type="entry name" value="SLL0924 PROTEIN"/>
    <property type="match status" value="1"/>
</dbReference>
<feature type="transmembrane region" description="Helical" evidence="1">
    <location>
        <begin position="87"/>
        <end position="105"/>
    </location>
</feature>
<sequence>MASGRTHEIINLVALPPIVYYFSPYDFSFFVGGYLVGTFLLTPDIDIYHSKPVQRWKFFKFIWKPYTKFSKHRGISHIPFYGSTIKIAYLFAIFLFLYFIIYWTANYFNIKLPFVIKGENEIKALLLNIHTISFFFGLVIAEFVHIVVDIIYSSLKKLRIIR</sequence>
<protein>
    <submittedName>
        <fullName evidence="2">Putative metal-binding protein</fullName>
    </submittedName>
</protein>
<dbReference type="EMBL" id="REFO01000011">
    <property type="protein sequence ID" value="RMA97313.1"/>
    <property type="molecule type" value="Genomic_DNA"/>
</dbReference>
<keyword evidence="3" id="KW-1185">Reference proteome</keyword>
<feature type="transmembrane region" description="Helical" evidence="1">
    <location>
        <begin position="20"/>
        <end position="41"/>
    </location>
</feature>
<comment type="caution">
    <text evidence="2">The sequence shown here is derived from an EMBL/GenBank/DDBJ whole genome shotgun (WGS) entry which is preliminary data.</text>
</comment>
<evidence type="ECO:0000313" key="3">
    <source>
        <dbReference type="Proteomes" id="UP000280842"/>
    </source>
</evidence>
<dbReference type="Pfam" id="PF09988">
    <property type="entry name" value="DUF2227"/>
    <property type="match status" value="1"/>
</dbReference>
<keyword evidence="1" id="KW-0472">Membrane</keyword>
<dbReference type="RefSeq" id="WP_121923096.1">
    <property type="nucleotide sequence ID" value="NZ_REFO01000011.1"/>
</dbReference>
<evidence type="ECO:0000313" key="2">
    <source>
        <dbReference type="EMBL" id="RMA97313.1"/>
    </source>
</evidence>
<keyword evidence="1" id="KW-1133">Transmembrane helix</keyword>
<keyword evidence="1" id="KW-0812">Transmembrane</keyword>
<dbReference type="AlphaFoldDB" id="A0A3M0BIQ4"/>
<name>A0A3M0BIQ4_9AQUI</name>
<proteinExistence type="predicted"/>
<gene>
    <name evidence="2" type="ORF">CLV39_0971</name>
</gene>
<feature type="transmembrane region" description="Helical" evidence="1">
    <location>
        <begin position="125"/>
        <end position="152"/>
    </location>
</feature>
<organism evidence="2 3">
    <name type="scientific">Hydrogenothermus marinus</name>
    <dbReference type="NCBI Taxonomy" id="133270"/>
    <lineage>
        <taxon>Bacteria</taxon>
        <taxon>Pseudomonadati</taxon>
        <taxon>Aquificota</taxon>
        <taxon>Aquificia</taxon>
        <taxon>Aquificales</taxon>
        <taxon>Hydrogenothermaceae</taxon>
        <taxon>Hydrogenothermus</taxon>
    </lineage>
</organism>
<dbReference type="Proteomes" id="UP000280842">
    <property type="component" value="Unassembled WGS sequence"/>
</dbReference>
<dbReference type="InterPro" id="IPR019250">
    <property type="entry name" value="DUF2227_metal-bd"/>
</dbReference>
<reference evidence="2 3" key="1">
    <citation type="submission" date="2018-10" db="EMBL/GenBank/DDBJ databases">
        <title>Genomic Encyclopedia of Archaeal and Bacterial Type Strains, Phase II (KMG-II): from individual species to whole genera.</title>
        <authorList>
            <person name="Goeker M."/>
        </authorList>
    </citation>
    <scope>NUCLEOTIDE SEQUENCE [LARGE SCALE GENOMIC DNA]</scope>
    <source>
        <strain evidence="2 3">VM1</strain>
    </source>
</reference>